<accession>A0A9W6G5J8</accession>
<evidence type="ECO:0008006" key="3">
    <source>
        <dbReference type="Google" id="ProtNLM"/>
    </source>
</evidence>
<dbReference type="AlphaFoldDB" id="A0A9W6G5J8"/>
<proteinExistence type="predicted"/>
<dbReference type="Proteomes" id="UP001144313">
    <property type="component" value="Unassembled WGS sequence"/>
</dbReference>
<name>A0A9W6G5J8_9ACTN</name>
<comment type="caution">
    <text evidence="1">The sequence shown here is derived from an EMBL/GenBank/DDBJ whole genome shotgun (WGS) entry which is preliminary data.</text>
</comment>
<protein>
    <recommendedName>
        <fullName evidence="3">Prenyltransferase/squalene oxidase-like repeat protein</fullName>
    </recommendedName>
</protein>
<dbReference type="InterPro" id="IPR008930">
    <property type="entry name" value="Terpenoid_cyclase/PrenylTrfase"/>
</dbReference>
<sequence length="303" mass="33730">MTRITDTMIERAAEFVWLTGSTLVQRRMAYWLGEGDRDAVLAAFAGHRTVDGGYAFAIEPDVKGHAPQPLSAMAALEVLDEVDAVDQELAASICDWLLRHTAEDGGVPDLLPSIAAYPRPPWVEPPPQDRGGLLTTARIAGILLKHGIEHPWVAGAAEFCRKAISEIDTTHPYEVFSVLRFLEHAPERAWAEAEAKRFGALVRDGDLVLLDPANPDGIASPPGYAEEEFTYPCEFARGPWSLAAQWFSEEELRVSLDRLVSEQRDDGGWPIYYRRWNPAIEQQARPGFTLSALRTLRAWDQAR</sequence>
<organism evidence="1 2">
    <name type="scientific">Glycomyces algeriensis</name>
    <dbReference type="NCBI Taxonomy" id="256037"/>
    <lineage>
        <taxon>Bacteria</taxon>
        <taxon>Bacillati</taxon>
        <taxon>Actinomycetota</taxon>
        <taxon>Actinomycetes</taxon>
        <taxon>Glycomycetales</taxon>
        <taxon>Glycomycetaceae</taxon>
        <taxon>Glycomyces</taxon>
    </lineage>
</organism>
<keyword evidence="2" id="KW-1185">Reference proteome</keyword>
<reference evidence="1" key="1">
    <citation type="submission" date="2022-12" db="EMBL/GenBank/DDBJ databases">
        <title>Reference genome sequencing for broad-spectrum identification of bacterial and archaeal isolates by mass spectrometry.</title>
        <authorList>
            <person name="Sekiguchi Y."/>
            <person name="Tourlousse D.M."/>
        </authorList>
    </citation>
    <scope>NUCLEOTIDE SEQUENCE</scope>
    <source>
        <strain evidence="1">LLR39Z86</strain>
    </source>
</reference>
<dbReference type="RefSeq" id="WP_270117059.1">
    <property type="nucleotide sequence ID" value="NZ_BAAAOL010000009.1"/>
</dbReference>
<dbReference type="EMBL" id="BSDT01000001">
    <property type="protein sequence ID" value="GLI40734.1"/>
    <property type="molecule type" value="Genomic_DNA"/>
</dbReference>
<dbReference type="SUPFAM" id="SSF48239">
    <property type="entry name" value="Terpenoid cyclases/Protein prenyltransferases"/>
    <property type="match status" value="1"/>
</dbReference>
<gene>
    <name evidence="1" type="ORF">GALLR39Z86_05840</name>
</gene>
<evidence type="ECO:0000313" key="2">
    <source>
        <dbReference type="Proteomes" id="UP001144313"/>
    </source>
</evidence>
<evidence type="ECO:0000313" key="1">
    <source>
        <dbReference type="EMBL" id="GLI40734.1"/>
    </source>
</evidence>